<name>A0A2P6M684_9GAMM</name>
<proteinExistence type="predicted"/>
<dbReference type="AlphaFoldDB" id="A0A2P6M684"/>
<reference evidence="1 2" key="1">
    <citation type="submission" date="2018-03" db="EMBL/GenBank/DDBJ databases">
        <title>Arenimonas caeni sp. nov., isolated from activated sludge.</title>
        <authorList>
            <person name="Liu H."/>
        </authorList>
    </citation>
    <scope>NUCLEOTIDE SEQUENCE [LARGE SCALE GENOMIC DNA]</scope>
    <source>
        <strain evidence="2">z29</strain>
    </source>
</reference>
<sequence length="62" mass="7157">MQGRTLCTVYQQILLMRRSADYELDEEVTVEDAKLQLMRVQQVIDFSVQARTALKRLGVEVA</sequence>
<comment type="caution">
    <text evidence="1">The sequence shown here is derived from an EMBL/GenBank/DDBJ whole genome shotgun (WGS) entry which is preliminary data.</text>
</comment>
<keyword evidence="2" id="KW-1185">Reference proteome</keyword>
<protein>
    <submittedName>
        <fullName evidence="1">Uncharacterized protein</fullName>
    </submittedName>
</protein>
<evidence type="ECO:0000313" key="2">
    <source>
        <dbReference type="Proteomes" id="UP000241736"/>
    </source>
</evidence>
<organism evidence="1 2">
    <name type="scientific">Arenimonas caeni</name>
    <dbReference type="NCBI Taxonomy" id="2058085"/>
    <lineage>
        <taxon>Bacteria</taxon>
        <taxon>Pseudomonadati</taxon>
        <taxon>Pseudomonadota</taxon>
        <taxon>Gammaproteobacteria</taxon>
        <taxon>Lysobacterales</taxon>
        <taxon>Lysobacteraceae</taxon>
        <taxon>Arenimonas</taxon>
    </lineage>
</organism>
<gene>
    <name evidence="1" type="ORF">C6N40_11895</name>
</gene>
<evidence type="ECO:0000313" key="1">
    <source>
        <dbReference type="EMBL" id="PRH81513.1"/>
    </source>
</evidence>
<dbReference type="Proteomes" id="UP000241736">
    <property type="component" value="Unassembled WGS sequence"/>
</dbReference>
<dbReference type="EMBL" id="PVLF01000022">
    <property type="protein sequence ID" value="PRH81513.1"/>
    <property type="molecule type" value="Genomic_DNA"/>
</dbReference>
<accession>A0A2P6M684</accession>